<accession>A0AAT9FIC9</accession>
<evidence type="ECO:0000256" key="5">
    <source>
        <dbReference type="ARBA" id="ARBA00023163"/>
    </source>
</evidence>
<name>A0AAT9FIC9_9BACT</name>
<dbReference type="Pfam" id="PF01272">
    <property type="entry name" value="GreA_GreB"/>
    <property type="match status" value="1"/>
</dbReference>
<sequence length="616" mass="69568">MLCSMHPDVAKLVEAGRIPQAVGERLSEIAPGNFCSHKNWGAGKVESWDLPTGKVIINFEKQSNQEMALQFAIQKTEPLPAEHFSARKLDNIGELRELVDKDPVELVKRTLESHDGSMMLDQLDRELCGSVVPEDGYKKWWEKAKKALRESHIFSVPSKRTDPLVLRGDSLSPADTLIIEFTETRDPKVKIKALENIRKNLDVFEEGGKEVKGLIEALNKFCQKGRKLHLSTVLEFLVARDEIINHFDSLELDDSDLRLANVLTTEHERLVDSLKGRSAATQRKIFESFPEAFGDTWQEEMLKIFDEVGSRGVTEIARYMQENGQDEVFADHLSKSIANRSLGPDALIWICREREKSAAQVFTFETGNSILNLLDRDHVADGPSKSVRLRTMLMSDKTLISDILADADEAEARQFGRKLYQSPVFTDLDRKSLMARVIKARPETQDLVTGEFEKKIEGVTSSRESIERRKKELDEIVKVRIPENTKEISVARSYGDLRENFEYKAAKDMQAVLMRRKSSMEKELRHVQATDFKGVDTSEVNIGTIVNMESDSGEEVTYTILGAWDSIAEENVVSYLSDVGMTLIGAKPGDTLDVRDLETEKNRKLTVVSIEAYNKG</sequence>
<dbReference type="GO" id="GO:0032784">
    <property type="term" value="P:regulation of DNA-templated transcription elongation"/>
    <property type="evidence" value="ECO:0007669"/>
    <property type="project" value="InterPro"/>
</dbReference>
<keyword evidence="5" id="KW-0804">Transcription</keyword>
<evidence type="ECO:0000259" key="7">
    <source>
        <dbReference type="Pfam" id="PF01272"/>
    </source>
</evidence>
<evidence type="ECO:0000313" key="9">
    <source>
        <dbReference type="EMBL" id="BDS05677.1"/>
    </source>
</evidence>
<reference evidence="9" key="1">
    <citation type="submission" date="2024-07" db="EMBL/GenBank/DDBJ databases">
        <title>Complete genome sequence of Verrucomicrobiaceae bacterium NT6N.</title>
        <authorList>
            <person name="Huang C."/>
            <person name="Takami H."/>
            <person name="Hamasaki K."/>
        </authorList>
    </citation>
    <scope>NUCLEOTIDE SEQUENCE</scope>
    <source>
        <strain evidence="9">NT6N</strain>
    </source>
</reference>
<dbReference type="InterPro" id="IPR036805">
    <property type="entry name" value="Tscrpt_elong_fac_GreA/B_N_sf"/>
</dbReference>
<dbReference type="Gene3D" id="1.10.287.180">
    <property type="entry name" value="Transcription elongation factor, GreA/GreB, N-terminal domain"/>
    <property type="match status" value="1"/>
</dbReference>
<dbReference type="InterPro" id="IPR023459">
    <property type="entry name" value="Tscrpt_elong_fac_GreA/B_fam"/>
</dbReference>
<dbReference type="PANTHER" id="PTHR30437:SF4">
    <property type="entry name" value="TRANSCRIPTION ELONGATION FACTOR GREA"/>
    <property type="match status" value="1"/>
</dbReference>
<dbReference type="SUPFAM" id="SSF54534">
    <property type="entry name" value="FKBP-like"/>
    <property type="match status" value="1"/>
</dbReference>
<dbReference type="Pfam" id="PF03449">
    <property type="entry name" value="GreA_GreB_N"/>
    <property type="match status" value="1"/>
</dbReference>
<proteinExistence type="inferred from homology"/>
<dbReference type="KEGG" id="osu:NT6N_07170"/>
<keyword evidence="4" id="KW-0238">DNA-binding</keyword>
<dbReference type="Gene3D" id="3.10.50.30">
    <property type="entry name" value="Transcription elongation factor, GreA/GreB, C-terminal domain"/>
    <property type="match status" value="1"/>
</dbReference>
<dbReference type="InterPro" id="IPR036953">
    <property type="entry name" value="GreA/GreB_C_sf"/>
</dbReference>
<evidence type="ECO:0000256" key="1">
    <source>
        <dbReference type="ARBA" id="ARBA00008213"/>
    </source>
</evidence>
<dbReference type="SUPFAM" id="SSF46557">
    <property type="entry name" value="GreA transcript cleavage protein, N-terminal domain"/>
    <property type="match status" value="1"/>
</dbReference>
<evidence type="ECO:0000256" key="2">
    <source>
        <dbReference type="ARBA" id="ARBA00013729"/>
    </source>
</evidence>
<dbReference type="GO" id="GO:0070063">
    <property type="term" value="F:RNA polymerase binding"/>
    <property type="evidence" value="ECO:0007669"/>
    <property type="project" value="InterPro"/>
</dbReference>
<feature type="domain" description="Transcription elongation factor GreA/GreB C-terminal" evidence="7">
    <location>
        <begin position="537"/>
        <end position="611"/>
    </location>
</feature>
<protein>
    <recommendedName>
        <fullName evidence="2">Transcription elongation factor GreA</fullName>
    </recommendedName>
    <alternativeName>
        <fullName evidence="6">Transcript cleavage factor GreA</fullName>
    </alternativeName>
</protein>
<dbReference type="InterPro" id="IPR001437">
    <property type="entry name" value="Tscrpt_elong_fac_GreA/B_C"/>
</dbReference>
<feature type="domain" description="Transcription elongation factor GreA/GreB N-terminal" evidence="8">
    <location>
        <begin position="462"/>
        <end position="527"/>
    </location>
</feature>
<evidence type="ECO:0000256" key="3">
    <source>
        <dbReference type="ARBA" id="ARBA00023015"/>
    </source>
</evidence>
<evidence type="ECO:0000256" key="6">
    <source>
        <dbReference type="ARBA" id="ARBA00030776"/>
    </source>
</evidence>
<dbReference type="GO" id="GO:0003677">
    <property type="term" value="F:DNA binding"/>
    <property type="evidence" value="ECO:0007669"/>
    <property type="project" value="UniProtKB-KW"/>
</dbReference>
<dbReference type="FunFam" id="1.10.287.180:FF:000001">
    <property type="entry name" value="Transcription elongation factor GreA"/>
    <property type="match status" value="1"/>
</dbReference>
<dbReference type="PANTHER" id="PTHR30437">
    <property type="entry name" value="TRANSCRIPTION ELONGATION FACTOR GREA"/>
    <property type="match status" value="1"/>
</dbReference>
<gene>
    <name evidence="9" type="primary">greA</name>
    <name evidence="9" type="ORF">NT6N_07170</name>
</gene>
<evidence type="ECO:0000259" key="8">
    <source>
        <dbReference type="Pfam" id="PF03449"/>
    </source>
</evidence>
<keyword evidence="3" id="KW-0805">Transcription regulation</keyword>
<comment type="similarity">
    <text evidence="1">Belongs to the GreA/GreB family.</text>
</comment>
<evidence type="ECO:0000256" key="4">
    <source>
        <dbReference type="ARBA" id="ARBA00023125"/>
    </source>
</evidence>
<dbReference type="GO" id="GO:0006354">
    <property type="term" value="P:DNA-templated transcription elongation"/>
    <property type="evidence" value="ECO:0007669"/>
    <property type="project" value="TreeGrafter"/>
</dbReference>
<organism evidence="9">
    <name type="scientific">Oceaniferula spumae</name>
    <dbReference type="NCBI Taxonomy" id="2979115"/>
    <lineage>
        <taxon>Bacteria</taxon>
        <taxon>Pseudomonadati</taxon>
        <taxon>Verrucomicrobiota</taxon>
        <taxon>Verrucomicrobiia</taxon>
        <taxon>Verrucomicrobiales</taxon>
        <taxon>Verrucomicrobiaceae</taxon>
        <taxon>Oceaniferula</taxon>
    </lineage>
</organism>
<dbReference type="EMBL" id="AP026866">
    <property type="protein sequence ID" value="BDS05677.1"/>
    <property type="molecule type" value="Genomic_DNA"/>
</dbReference>
<dbReference type="AlphaFoldDB" id="A0AAT9FIC9"/>
<dbReference type="InterPro" id="IPR022691">
    <property type="entry name" value="Tscrpt_elong_fac_GreA/B_N"/>
</dbReference>